<dbReference type="Gene3D" id="2.30.30.290">
    <property type="entry name" value="YopX-like domains"/>
    <property type="match status" value="1"/>
</dbReference>
<dbReference type="InterPro" id="IPR010024">
    <property type="entry name" value="CHP16711"/>
</dbReference>
<accession>A0AAV6EB82</accession>
<feature type="domain" description="YopX protein" evidence="1">
    <location>
        <begin position="20"/>
        <end position="144"/>
    </location>
</feature>
<dbReference type="Pfam" id="PF09643">
    <property type="entry name" value="YopX"/>
    <property type="match status" value="1"/>
</dbReference>
<evidence type="ECO:0000259" key="1">
    <source>
        <dbReference type="Pfam" id="PF09643"/>
    </source>
</evidence>
<dbReference type="SUPFAM" id="SSF159006">
    <property type="entry name" value="YopX-like"/>
    <property type="match status" value="1"/>
</dbReference>
<sequence length="147" mass="17416">MVWRWVQLLVSWRCKMKIEFRGKSKADGAWHYGYYHCNRETPIIVYEWETPTTIVQNRIPVYPKTVGQYTNVDTPDGKKIFEDDYVLVKDCHPTGYDDFYGVVEFLEGAWWVDNELMQKAVLLWNESNEIEILGNIHDNPELLEVPK</sequence>
<dbReference type="EMBL" id="QDAY01000001">
    <property type="protein sequence ID" value="KAA9453852.1"/>
    <property type="molecule type" value="Genomic_DNA"/>
</dbReference>
<dbReference type="InterPro" id="IPR019096">
    <property type="entry name" value="YopX_protein"/>
</dbReference>
<organism evidence="2 3">
    <name type="scientific">Listeria monocytogenes</name>
    <dbReference type="NCBI Taxonomy" id="1639"/>
    <lineage>
        <taxon>Bacteria</taxon>
        <taxon>Bacillati</taxon>
        <taxon>Bacillota</taxon>
        <taxon>Bacilli</taxon>
        <taxon>Bacillales</taxon>
        <taxon>Listeriaceae</taxon>
        <taxon>Listeria</taxon>
    </lineage>
</organism>
<dbReference type="Proteomes" id="UP000460224">
    <property type="component" value="Unassembled WGS sequence"/>
</dbReference>
<reference evidence="2 3" key="1">
    <citation type="submission" date="2018-04" db="EMBL/GenBank/DDBJ databases">
        <title>Genome Analysis of a Prevalent Clone of Listeria monocytogenes Sequence Type 87 in China.</title>
        <authorList>
            <person name="Wang Y."/>
        </authorList>
    </citation>
    <scope>NUCLEOTIDE SEQUENCE [LARGE SCALE GENOMIC DNA]</scope>
    <source>
        <strain evidence="2 3">ICDC_LM1523</strain>
    </source>
</reference>
<protein>
    <recommendedName>
        <fullName evidence="1">YopX protein domain-containing protein</fullName>
    </recommendedName>
</protein>
<dbReference type="InterPro" id="IPR023385">
    <property type="entry name" value="YopX-like_C"/>
</dbReference>
<dbReference type="NCBIfam" id="TIGR01671">
    <property type="entry name" value="phage_TIGR01671"/>
    <property type="match status" value="1"/>
</dbReference>
<name>A0AAV6EB82_LISMN</name>
<evidence type="ECO:0000313" key="3">
    <source>
        <dbReference type="Proteomes" id="UP000460224"/>
    </source>
</evidence>
<dbReference type="AlphaFoldDB" id="A0AAV6EB82"/>
<proteinExistence type="predicted"/>
<evidence type="ECO:0000313" key="2">
    <source>
        <dbReference type="EMBL" id="KAA9453852.1"/>
    </source>
</evidence>
<comment type="caution">
    <text evidence="2">The sequence shown here is derived from an EMBL/GenBank/DDBJ whole genome shotgun (WGS) entry which is preliminary data.</text>
</comment>
<gene>
    <name evidence="2" type="ORF">DCK61_05140</name>
</gene>